<accession>A0AAD8SQL7</accession>
<feature type="compositionally biased region" description="Polar residues" evidence="1">
    <location>
        <begin position="102"/>
        <end position="111"/>
    </location>
</feature>
<dbReference type="AlphaFoldDB" id="A0AAD8SQL7"/>
<organism evidence="2 3">
    <name type="scientific">Lolium multiflorum</name>
    <name type="common">Italian ryegrass</name>
    <name type="synonym">Lolium perenne subsp. multiflorum</name>
    <dbReference type="NCBI Taxonomy" id="4521"/>
    <lineage>
        <taxon>Eukaryota</taxon>
        <taxon>Viridiplantae</taxon>
        <taxon>Streptophyta</taxon>
        <taxon>Embryophyta</taxon>
        <taxon>Tracheophyta</taxon>
        <taxon>Spermatophyta</taxon>
        <taxon>Magnoliopsida</taxon>
        <taxon>Liliopsida</taxon>
        <taxon>Poales</taxon>
        <taxon>Poaceae</taxon>
        <taxon>BOP clade</taxon>
        <taxon>Pooideae</taxon>
        <taxon>Poodae</taxon>
        <taxon>Poeae</taxon>
        <taxon>Poeae Chloroplast Group 2 (Poeae type)</taxon>
        <taxon>Loliodinae</taxon>
        <taxon>Loliinae</taxon>
        <taxon>Lolium</taxon>
    </lineage>
</organism>
<dbReference type="EMBL" id="JAUUTY010000003">
    <property type="protein sequence ID" value="KAK1662150.1"/>
    <property type="molecule type" value="Genomic_DNA"/>
</dbReference>
<feature type="compositionally biased region" description="Basic and acidic residues" evidence="1">
    <location>
        <begin position="126"/>
        <end position="137"/>
    </location>
</feature>
<evidence type="ECO:0000313" key="2">
    <source>
        <dbReference type="EMBL" id="KAK1662150.1"/>
    </source>
</evidence>
<name>A0AAD8SQL7_LOLMU</name>
<sequence>MSWRDAMISKCSRRSSSNACSSSSSRATISSSLSMAKAKSMVKIAPRQTSQQTATNRAYLASRRAPSVRGGGADLTARSGRRWRRGGGGGTTGGSPSRDNGADSQQRSDAQTAGKSSGGGGVGGAGRKERREKRREPTVYANSRRHVGARLAFRCVRVPCVGGTGTGSGRRTPYRAAPDKNGLWGTRLELFLSGAPQIALGTVWGTRLEMLLTLARSGGALPLVRLLSSSPDRP</sequence>
<feature type="compositionally biased region" description="Polar residues" evidence="1">
    <location>
        <begin position="47"/>
        <end position="56"/>
    </location>
</feature>
<gene>
    <name evidence="2" type="ORF">QYE76_050309</name>
</gene>
<comment type="caution">
    <text evidence="2">The sequence shown here is derived from an EMBL/GenBank/DDBJ whole genome shotgun (WGS) entry which is preliminary data.</text>
</comment>
<reference evidence="2" key="1">
    <citation type="submission" date="2023-07" db="EMBL/GenBank/DDBJ databases">
        <title>A chromosome-level genome assembly of Lolium multiflorum.</title>
        <authorList>
            <person name="Chen Y."/>
            <person name="Copetti D."/>
            <person name="Kolliker R."/>
            <person name="Studer B."/>
        </authorList>
    </citation>
    <scope>NUCLEOTIDE SEQUENCE</scope>
    <source>
        <strain evidence="2">02402/16</strain>
        <tissue evidence="2">Leaf</tissue>
    </source>
</reference>
<evidence type="ECO:0000256" key="1">
    <source>
        <dbReference type="SAM" id="MobiDB-lite"/>
    </source>
</evidence>
<proteinExistence type="predicted"/>
<evidence type="ECO:0000313" key="3">
    <source>
        <dbReference type="Proteomes" id="UP001231189"/>
    </source>
</evidence>
<feature type="region of interest" description="Disordered" evidence="1">
    <location>
        <begin position="1"/>
        <end position="142"/>
    </location>
</feature>
<feature type="compositionally biased region" description="Gly residues" evidence="1">
    <location>
        <begin position="116"/>
        <end position="125"/>
    </location>
</feature>
<feature type="compositionally biased region" description="Low complexity" evidence="1">
    <location>
        <begin position="14"/>
        <end position="41"/>
    </location>
</feature>
<dbReference type="Proteomes" id="UP001231189">
    <property type="component" value="Unassembled WGS sequence"/>
</dbReference>
<keyword evidence="3" id="KW-1185">Reference proteome</keyword>
<protein>
    <submittedName>
        <fullName evidence="2">Uncharacterized protein</fullName>
    </submittedName>
</protein>